<comment type="pathway">
    <text evidence="1">Phytoalexin biosynthesis; 3,4',5-trihydroxystilbene biosynthesis; 3,4',5-trihydroxystilbene from trans-4-coumarate: step 1/2.</text>
</comment>
<dbReference type="Pfam" id="PF13193">
    <property type="entry name" value="AMP-binding_C"/>
    <property type="match status" value="1"/>
</dbReference>
<name>A0AAW2LQ37_SESRA</name>
<dbReference type="InterPro" id="IPR045851">
    <property type="entry name" value="AMP-bd_C_sf"/>
</dbReference>
<organism evidence="5">
    <name type="scientific">Sesamum radiatum</name>
    <name type="common">Black benniseed</name>
    <dbReference type="NCBI Taxonomy" id="300843"/>
    <lineage>
        <taxon>Eukaryota</taxon>
        <taxon>Viridiplantae</taxon>
        <taxon>Streptophyta</taxon>
        <taxon>Embryophyta</taxon>
        <taxon>Tracheophyta</taxon>
        <taxon>Spermatophyta</taxon>
        <taxon>Magnoliopsida</taxon>
        <taxon>eudicotyledons</taxon>
        <taxon>Gunneridae</taxon>
        <taxon>Pentapetalae</taxon>
        <taxon>asterids</taxon>
        <taxon>lamiids</taxon>
        <taxon>Lamiales</taxon>
        <taxon>Pedaliaceae</taxon>
        <taxon>Sesamum</taxon>
    </lineage>
</organism>
<reference evidence="5" key="1">
    <citation type="submission" date="2020-06" db="EMBL/GenBank/DDBJ databases">
        <authorList>
            <person name="Li T."/>
            <person name="Hu X."/>
            <person name="Zhang T."/>
            <person name="Song X."/>
            <person name="Zhang H."/>
            <person name="Dai N."/>
            <person name="Sheng W."/>
            <person name="Hou X."/>
            <person name="Wei L."/>
        </authorList>
    </citation>
    <scope>NUCLEOTIDE SEQUENCE</scope>
    <source>
        <strain evidence="5">G02</strain>
        <tissue evidence="5">Leaf</tissue>
    </source>
</reference>
<evidence type="ECO:0000313" key="5">
    <source>
        <dbReference type="EMBL" id="KAL0321407.1"/>
    </source>
</evidence>
<dbReference type="PANTHER" id="PTHR43201">
    <property type="entry name" value="ACYL-COA SYNTHETASE"/>
    <property type="match status" value="1"/>
</dbReference>
<dbReference type="GO" id="GO:0031956">
    <property type="term" value="F:medium-chain fatty acid-CoA ligase activity"/>
    <property type="evidence" value="ECO:0007669"/>
    <property type="project" value="TreeGrafter"/>
</dbReference>
<dbReference type="InterPro" id="IPR042099">
    <property type="entry name" value="ANL_N_sf"/>
</dbReference>
<evidence type="ECO:0000256" key="2">
    <source>
        <dbReference type="ARBA" id="ARBA00023051"/>
    </source>
</evidence>
<accession>A0AAW2LQ37</accession>
<dbReference type="InterPro" id="IPR000873">
    <property type="entry name" value="AMP-dep_synth/lig_dom"/>
</dbReference>
<dbReference type="Gene3D" id="3.30.300.30">
    <property type="match status" value="1"/>
</dbReference>
<proteinExistence type="predicted"/>
<dbReference type="AlphaFoldDB" id="A0AAW2LQ37"/>
<keyword evidence="5" id="KW-0436">Ligase</keyword>
<gene>
    <name evidence="5" type="ORF">Sradi_5402200</name>
</gene>
<dbReference type="PROSITE" id="PS00455">
    <property type="entry name" value="AMP_BINDING"/>
    <property type="match status" value="1"/>
</dbReference>
<dbReference type="PANTHER" id="PTHR43201:SF32">
    <property type="entry name" value="2-SUCCINYLBENZOATE--COA LIGASE, CHLOROPLASTIC_PEROXISOMAL"/>
    <property type="match status" value="1"/>
</dbReference>
<dbReference type="Gene3D" id="3.40.50.12780">
    <property type="entry name" value="N-terminal domain of ligase-like"/>
    <property type="match status" value="1"/>
</dbReference>
<dbReference type="Pfam" id="PF00501">
    <property type="entry name" value="AMP-binding"/>
    <property type="match status" value="1"/>
</dbReference>
<dbReference type="InterPro" id="IPR025110">
    <property type="entry name" value="AMP-bd_C"/>
</dbReference>
<feature type="domain" description="AMP-binding enzyme C-terminal" evidence="4">
    <location>
        <begin position="402"/>
        <end position="441"/>
    </location>
</feature>
<dbReference type="GO" id="GO:0009698">
    <property type="term" value="P:phenylpropanoid metabolic process"/>
    <property type="evidence" value="ECO:0007669"/>
    <property type="project" value="UniProtKB-KW"/>
</dbReference>
<feature type="domain" description="AMP-dependent synthetase/ligase" evidence="3">
    <location>
        <begin position="26"/>
        <end position="321"/>
    </location>
</feature>
<dbReference type="SUPFAM" id="SSF56801">
    <property type="entry name" value="Acetyl-CoA synthetase-like"/>
    <property type="match status" value="1"/>
</dbReference>
<dbReference type="GO" id="GO:0006631">
    <property type="term" value="P:fatty acid metabolic process"/>
    <property type="evidence" value="ECO:0007669"/>
    <property type="project" value="TreeGrafter"/>
</dbReference>
<evidence type="ECO:0000259" key="4">
    <source>
        <dbReference type="Pfam" id="PF13193"/>
    </source>
</evidence>
<protein>
    <submittedName>
        <fullName evidence="5">2-succinylbenzoate--CoA ligase, chloroplastic/peroxisomal</fullName>
    </submittedName>
</protein>
<evidence type="ECO:0000256" key="1">
    <source>
        <dbReference type="ARBA" id="ARBA00004930"/>
    </source>
</evidence>
<comment type="caution">
    <text evidence="5">The sequence shown here is derived from an EMBL/GenBank/DDBJ whole genome shotgun (WGS) entry which is preliminary data.</text>
</comment>
<dbReference type="InterPro" id="IPR020845">
    <property type="entry name" value="AMP-binding_CS"/>
</dbReference>
<sequence>MSTYSHAHICQCLGRLATARLHSTVSIHGDRRKTGMQFVQGVMALARRLLHLGVKPGDVVSISALNSDLYLEWVLAITYVGGIAAPLNYRWSLEEAKSAMEVAQPVLLVTDSSPGFWHSKFQIDSVPSLRWHVLMDTPVGGNDKGTVCFFTELLNEPTGRSVTLDYLWAPEGAAVICFTSGTTGRPKGAIISHSAIVVQSLAKIAIVRYDENDVYLHTAPLCHIGGISSAMAMLMAGGCHVMLPKFDTNLSVEAIREHNVTSLITVPTMMADLISFIRMKKTSETFESVKKILNGGGGLSVELIREATKIFPRATLLSAYGKPAPHIELRVSAEESLCAGRILMRGPHTMLRYWGSKHLDPVHEGWLDTGDIGQIDDHGNLWLIGREKDRIKSGGENIYPEEVEAVLSQHPGISRIVVVGVPDSRLTEMVVACVQPNEGWRWADFGSNKDQIQCLSSEILKRFCKEKNLTGYVLLTKSIDKKYFPLLVVRVLYMCHVAVCVMESQEVLVNGGMSNGSAIISYGNDLEQVNGDNGLEQVGFDEKGKGNLADEVLEDLEEYWEDINDRLMISRMVSDSVIKGMVTAVEQDAAEKIASKELELSNLKWFLQSHEVATGKFEDVRFPVGRKTFEAGKYGRFSCVTDACAKHEKMREDLHALWCVAGDQFKKAKKEMECARGANSIKKIGSGSELVGLGGILEEKQCESWMHADKTLECLKTTVDTVCTKVDDILLSSKISLCEWQQDQVLSAKLEDIVIQSVLRSLQEELEENLWEQYAQFSGTQDVNWLEKLNDISSLGNQLDAVLKSLSFPETGLVSHGSHDLENLHHKTLSNHIQLPSLCGENGMLDASDIHVAESYDFQQLRHMPKEELVNYFNNIISKMKRDHESALQQKTEEYFRLKREYLKEKRFLLHTGKMKNLMR</sequence>
<dbReference type="EMBL" id="JACGWJ010000024">
    <property type="protein sequence ID" value="KAL0321407.1"/>
    <property type="molecule type" value="Genomic_DNA"/>
</dbReference>
<evidence type="ECO:0000259" key="3">
    <source>
        <dbReference type="Pfam" id="PF00501"/>
    </source>
</evidence>
<keyword evidence="2" id="KW-0587">Phenylpropanoid metabolism</keyword>
<reference evidence="5" key="2">
    <citation type="journal article" date="2024" name="Plant">
        <title>Genomic evolution and insights into agronomic trait innovations of Sesamum species.</title>
        <authorList>
            <person name="Miao H."/>
            <person name="Wang L."/>
            <person name="Qu L."/>
            <person name="Liu H."/>
            <person name="Sun Y."/>
            <person name="Le M."/>
            <person name="Wang Q."/>
            <person name="Wei S."/>
            <person name="Zheng Y."/>
            <person name="Lin W."/>
            <person name="Duan Y."/>
            <person name="Cao H."/>
            <person name="Xiong S."/>
            <person name="Wang X."/>
            <person name="Wei L."/>
            <person name="Li C."/>
            <person name="Ma Q."/>
            <person name="Ju M."/>
            <person name="Zhao R."/>
            <person name="Li G."/>
            <person name="Mu C."/>
            <person name="Tian Q."/>
            <person name="Mei H."/>
            <person name="Zhang T."/>
            <person name="Gao T."/>
            <person name="Zhang H."/>
        </authorList>
    </citation>
    <scope>NUCLEOTIDE SEQUENCE</scope>
    <source>
        <strain evidence="5">G02</strain>
    </source>
</reference>
<dbReference type="CDD" id="cd04433">
    <property type="entry name" value="AFD_class_I"/>
    <property type="match status" value="1"/>
</dbReference>